<dbReference type="OrthoDB" id="6511194at2759"/>
<dbReference type="PANTHER" id="PTHR33939">
    <property type="entry name" value="PROTEIN CBG22215"/>
    <property type="match status" value="1"/>
</dbReference>
<dbReference type="PANTHER" id="PTHR33939:SF1">
    <property type="entry name" value="DUF4371 DOMAIN-CONTAINING PROTEIN"/>
    <property type="match status" value="1"/>
</dbReference>
<dbReference type="GO" id="GO:0003676">
    <property type="term" value="F:nucleic acid binding"/>
    <property type="evidence" value="ECO:0007669"/>
    <property type="project" value="InterPro"/>
</dbReference>
<gene>
    <name evidence="4" type="primary">LOC111351177</name>
</gene>
<dbReference type="InterPro" id="IPR038717">
    <property type="entry name" value="Tc1-like_DDE_dom"/>
</dbReference>
<dbReference type="GeneID" id="111351177"/>
<dbReference type="Gene3D" id="3.30.420.10">
    <property type="entry name" value="Ribonuclease H-like superfamily/Ribonuclease H"/>
    <property type="match status" value="1"/>
</dbReference>
<evidence type="ECO:0000313" key="3">
    <source>
        <dbReference type="Proteomes" id="UP000301870"/>
    </source>
</evidence>
<dbReference type="Pfam" id="PF13358">
    <property type="entry name" value="DDE_3"/>
    <property type="match status" value="1"/>
</dbReference>
<evidence type="ECO:0000256" key="1">
    <source>
        <dbReference type="SAM" id="MobiDB-lite"/>
    </source>
</evidence>
<accession>A0A9J7IMX2</accession>
<dbReference type="Proteomes" id="UP000301870">
    <property type="component" value="Chromosome 12"/>
</dbReference>
<evidence type="ECO:0000313" key="4">
    <source>
        <dbReference type="RefSeq" id="XP_022818745.1"/>
    </source>
</evidence>
<organism evidence="3 4">
    <name type="scientific">Spodoptera litura</name>
    <name type="common">Asian cotton leafworm</name>
    <dbReference type="NCBI Taxonomy" id="69820"/>
    <lineage>
        <taxon>Eukaryota</taxon>
        <taxon>Metazoa</taxon>
        <taxon>Ecdysozoa</taxon>
        <taxon>Arthropoda</taxon>
        <taxon>Hexapoda</taxon>
        <taxon>Insecta</taxon>
        <taxon>Pterygota</taxon>
        <taxon>Neoptera</taxon>
        <taxon>Endopterygota</taxon>
        <taxon>Lepidoptera</taxon>
        <taxon>Glossata</taxon>
        <taxon>Ditrysia</taxon>
        <taxon>Noctuoidea</taxon>
        <taxon>Noctuidae</taxon>
        <taxon>Amphipyrinae</taxon>
        <taxon>Spodoptera</taxon>
    </lineage>
</organism>
<feature type="compositionally biased region" description="Acidic residues" evidence="1">
    <location>
        <begin position="341"/>
        <end position="359"/>
    </location>
</feature>
<dbReference type="AlphaFoldDB" id="A0A9J7IMX2"/>
<feature type="domain" description="Tc1-like transposase DDE" evidence="2">
    <location>
        <begin position="158"/>
        <end position="282"/>
    </location>
</feature>
<evidence type="ECO:0000259" key="2">
    <source>
        <dbReference type="Pfam" id="PF13358"/>
    </source>
</evidence>
<dbReference type="KEGG" id="sliu:111351177"/>
<reference evidence="4" key="1">
    <citation type="submission" date="2025-08" db="UniProtKB">
        <authorList>
            <consortium name="RefSeq"/>
        </authorList>
    </citation>
    <scope>IDENTIFICATION</scope>
    <source>
        <strain evidence="4">Ishihara</strain>
        <tissue evidence="4">Whole body</tissue>
    </source>
</reference>
<feature type="region of interest" description="Disordered" evidence="1">
    <location>
        <begin position="341"/>
        <end position="373"/>
    </location>
</feature>
<sequence length="385" mass="44379">MCYKTKGSFFYTVKKEVPTIGKLLAQLKEDIDYDGSREHLRKLLKKIGFLYKKCKTNRQALIEKPVIAHKRERYLKIIMDNRNLPEELQKDIIYLDESYIHSSYKLKKCWQSLETQGFTTDISKGKRWIIVHAGTAKGFVPNALLIFSGVNKQEDYHSEMNQHNFTKWVKEKLIPNVTEPSIIVMDNAPYHSVVLNKAPTSASKVNEIRLWLLENNVPFDVDLRKPSLLELVKKHKPEPEYEIDVILGQHGHTVVRLPPYHCDFNPIELIWALDKRKVASHNVGASDVKKLTEEAFNSITVEDWKNCCEHVKKIELEYYNRGKTLYNDIDSLIIQVGADSSDDDSYIESSDESMSEQVDDINQGASTSHSEGIEGVEYLDFDLLE</sequence>
<proteinExistence type="predicted"/>
<dbReference type="InterPro" id="IPR036397">
    <property type="entry name" value="RNaseH_sf"/>
</dbReference>
<protein>
    <submittedName>
        <fullName evidence="4">Uncharacterized protein LOC111351177</fullName>
    </submittedName>
</protein>
<keyword evidence="3" id="KW-1185">Reference proteome</keyword>
<name>A0A9J7IMX2_SPOLT</name>
<dbReference type="RefSeq" id="XP_022818745.1">
    <property type="nucleotide sequence ID" value="XM_022962977.1"/>
</dbReference>